<dbReference type="Proteomes" id="UP000887565">
    <property type="component" value="Unplaced"/>
</dbReference>
<keyword evidence="1" id="KW-1185">Reference proteome</keyword>
<name>A0A915L640_ROMCU</name>
<accession>A0A915L640</accession>
<reference evidence="2" key="1">
    <citation type="submission" date="2022-11" db="UniProtKB">
        <authorList>
            <consortium name="WormBaseParasite"/>
        </authorList>
    </citation>
    <scope>IDENTIFICATION</scope>
</reference>
<organism evidence="1 2">
    <name type="scientific">Romanomermis culicivorax</name>
    <name type="common">Nematode worm</name>
    <dbReference type="NCBI Taxonomy" id="13658"/>
    <lineage>
        <taxon>Eukaryota</taxon>
        <taxon>Metazoa</taxon>
        <taxon>Ecdysozoa</taxon>
        <taxon>Nematoda</taxon>
        <taxon>Enoplea</taxon>
        <taxon>Dorylaimia</taxon>
        <taxon>Mermithida</taxon>
        <taxon>Mermithoidea</taxon>
        <taxon>Mermithidae</taxon>
        <taxon>Romanomermis</taxon>
    </lineage>
</organism>
<evidence type="ECO:0000313" key="1">
    <source>
        <dbReference type="Proteomes" id="UP000887565"/>
    </source>
</evidence>
<dbReference type="AlphaFoldDB" id="A0A915L640"/>
<sequence length="302" mass="33375">ASKRQVRFEENDVGYLSDCQCSNSNVLRHYHQYQEEEEIVRMTSVKNISPTMAMKESPSNDIQISLSLSPDSAANSNQQTSPKLDSFIEWIRTGPLKSKRSSIREAKSPQRRTNFLGFDTLDRRRASVDPTLLMDTKSHSHEGSGRYHNPFNSILRRDKQKRNVKNEIQYHSTGCVNIRPSTLTLNRPLVCNGNVCNCGVDKLSSSSFANVGRTNMNNSQDLRRAAAIGSMMSRSLLGNEELVGTESVAETVATAASRLQQRRSTLSAETLTANQARARSGSTESGVLCSSSHACCRHTSAG</sequence>
<proteinExistence type="predicted"/>
<dbReference type="WBParaSite" id="nRc.2.0.1.t46484-RA">
    <property type="protein sequence ID" value="nRc.2.0.1.t46484-RA"/>
    <property type="gene ID" value="nRc.2.0.1.g46484"/>
</dbReference>
<protein>
    <submittedName>
        <fullName evidence="2">Uncharacterized protein</fullName>
    </submittedName>
</protein>
<evidence type="ECO:0000313" key="2">
    <source>
        <dbReference type="WBParaSite" id="nRc.2.0.1.t46484-RA"/>
    </source>
</evidence>